<dbReference type="OrthoDB" id="26679at2759"/>
<dbReference type="Proteomes" id="UP000886520">
    <property type="component" value="Chromosome 1"/>
</dbReference>
<dbReference type="AlphaFoldDB" id="A0A9D4VET5"/>
<sequence length="330" mass="36097">MSWTSNIVGKVGHYLSQSSEKSFQKEGPRDKVEGIRHYAFVNTKTDSLNGGCRPDTSSVTSFLLTLLSSSNARYPRCSQSPEEAPCGSNLIATAEIRESHGHREEQETNSYTQLFGKELPVFGESKELVSNQSELSECALNSALQPPLKLPPMSEDSVLLSEDFRAFLYSALPTIAKDRQWIVLYSTARHGISMRTLYQKSSLLSEPYLLVVGDMKGAIFGGLATAPLKPTAQRRYLGTSNTFVFSNLPEQLQLYTATGANRYYLLCTNDAISFGGGGHFAIHLDDTLLTGSSGACDTFGNPCLATSLEFSVSNVEVWGFAHMLKQAWSG</sequence>
<dbReference type="InterPro" id="IPR006571">
    <property type="entry name" value="TLDc_dom"/>
</dbReference>
<organism evidence="6 7">
    <name type="scientific">Adiantum capillus-veneris</name>
    <name type="common">Maidenhair fern</name>
    <dbReference type="NCBI Taxonomy" id="13818"/>
    <lineage>
        <taxon>Eukaryota</taxon>
        <taxon>Viridiplantae</taxon>
        <taxon>Streptophyta</taxon>
        <taxon>Embryophyta</taxon>
        <taxon>Tracheophyta</taxon>
        <taxon>Polypodiopsida</taxon>
        <taxon>Polypodiidae</taxon>
        <taxon>Polypodiales</taxon>
        <taxon>Pteridineae</taxon>
        <taxon>Pteridaceae</taxon>
        <taxon>Vittarioideae</taxon>
        <taxon>Adiantum</taxon>
    </lineage>
</organism>
<evidence type="ECO:0000256" key="3">
    <source>
        <dbReference type="ARBA" id="ARBA00023128"/>
    </source>
</evidence>
<evidence type="ECO:0000259" key="5">
    <source>
        <dbReference type="PROSITE" id="PS51886"/>
    </source>
</evidence>
<dbReference type="GO" id="GO:0005739">
    <property type="term" value="C:mitochondrion"/>
    <property type="evidence" value="ECO:0007669"/>
    <property type="project" value="UniProtKB-SubCell"/>
</dbReference>
<protein>
    <recommendedName>
        <fullName evidence="4">Oxidation resistance protein 1</fullName>
    </recommendedName>
</protein>
<gene>
    <name evidence="6" type="ORF">GOP47_0000894</name>
</gene>
<evidence type="ECO:0000313" key="7">
    <source>
        <dbReference type="Proteomes" id="UP000886520"/>
    </source>
</evidence>
<dbReference type="SMART" id="SM00584">
    <property type="entry name" value="TLDc"/>
    <property type="match status" value="1"/>
</dbReference>
<evidence type="ECO:0000256" key="1">
    <source>
        <dbReference type="ARBA" id="ARBA00004173"/>
    </source>
</evidence>
<comment type="subcellular location">
    <subcellularLocation>
        <location evidence="1">Mitochondrion</location>
    </subcellularLocation>
</comment>
<evidence type="ECO:0000256" key="4">
    <source>
        <dbReference type="ARBA" id="ARBA00040604"/>
    </source>
</evidence>
<evidence type="ECO:0000313" key="6">
    <source>
        <dbReference type="EMBL" id="KAI5084725.1"/>
    </source>
</evidence>
<dbReference type="PROSITE" id="PS51886">
    <property type="entry name" value="TLDC"/>
    <property type="match status" value="1"/>
</dbReference>
<reference evidence="6" key="1">
    <citation type="submission" date="2021-01" db="EMBL/GenBank/DDBJ databases">
        <title>Adiantum capillus-veneris genome.</title>
        <authorList>
            <person name="Fang Y."/>
            <person name="Liao Q."/>
        </authorList>
    </citation>
    <scope>NUCLEOTIDE SEQUENCE</scope>
    <source>
        <strain evidence="6">H3</strain>
        <tissue evidence="6">Leaf</tissue>
    </source>
</reference>
<dbReference type="PANTHER" id="PTHR23354:SF62">
    <property type="entry name" value="MUSTARD, ISOFORM V"/>
    <property type="match status" value="1"/>
</dbReference>
<name>A0A9D4VET5_ADICA</name>
<keyword evidence="3" id="KW-0496">Mitochondrion</keyword>
<dbReference type="EMBL" id="JABFUD020000001">
    <property type="protein sequence ID" value="KAI5084725.1"/>
    <property type="molecule type" value="Genomic_DNA"/>
</dbReference>
<dbReference type="PANTHER" id="PTHR23354">
    <property type="entry name" value="NUCLEOLAR PROTEIN 7/ESTROGEN RECEPTOR COACTIVATOR-RELATED"/>
    <property type="match status" value="1"/>
</dbReference>
<comment type="similarity">
    <text evidence="2">Belongs to the OXR1 family.</text>
</comment>
<keyword evidence="7" id="KW-1185">Reference proteome</keyword>
<feature type="domain" description="TLDc" evidence="5">
    <location>
        <begin position="158"/>
        <end position="321"/>
    </location>
</feature>
<accession>A0A9D4VET5</accession>
<comment type="caution">
    <text evidence="6">The sequence shown here is derived from an EMBL/GenBank/DDBJ whole genome shotgun (WGS) entry which is preliminary data.</text>
</comment>
<evidence type="ECO:0000256" key="2">
    <source>
        <dbReference type="ARBA" id="ARBA00009540"/>
    </source>
</evidence>
<dbReference type="Pfam" id="PF07534">
    <property type="entry name" value="TLD"/>
    <property type="match status" value="1"/>
</dbReference>
<proteinExistence type="inferred from homology"/>